<dbReference type="CDD" id="cd04747">
    <property type="entry name" value="OYE_like_5_FMN"/>
    <property type="match status" value="1"/>
</dbReference>
<dbReference type="RefSeq" id="WP_189012200.1">
    <property type="nucleotide sequence ID" value="NZ_BMHE01000011.1"/>
</dbReference>
<accession>A0ABQ1ENQ6</accession>
<dbReference type="PANTHER" id="PTHR22893:SF55">
    <property type="entry name" value="OXIDOREDUCTASE-RELATED"/>
    <property type="match status" value="1"/>
</dbReference>
<evidence type="ECO:0000313" key="2">
    <source>
        <dbReference type="EMBL" id="GFZ79556.1"/>
    </source>
</evidence>
<dbReference type="SUPFAM" id="SSF51395">
    <property type="entry name" value="FMN-linked oxidoreductases"/>
    <property type="match status" value="1"/>
</dbReference>
<sequence>MPNPNTPADSVSVLPLFKSFHSDHLDLTNRIVMAPMTRGFSPNGVPGQDVADYYRRRAEHGVGLIVTEGTLINHPAAGASPNWPNFHGEAALQGWAKVVAGVHEAGGKIIPQLWHVGTTRAVGSQPNPEAPPVGPSGLDLNGVKVSEPLTVDEISALVAAYAQAAADAKRIGFDGIELHGAHGYLIDQFFWEKTNQRSDQYGGSLVGRTCFAVEVVEACRRAVGPDFPIVFRFSQWKSSDYAAKLANTPEELEQFLTPLVQAGVDVFHCSTRRFWDPEFEGSTLNLAGWTKKITGKPTITVGSVGLDAEFTKLFQEGAGANSVHLGNLLERLEQGEFDLIAVGRALLHDPQWAEKIREGRTDELLPFTPESTQTLT</sequence>
<comment type="caution">
    <text evidence="2">The sequence shown here is derived from an EMBL/GenBank/DDBJ whole genome shotgun (WGS) entry which is preliminary data.</text>
</comment>
<dbReference type="EMBL" id="BMHE01000011">
    <property type="protein sequence ID" value="GFZ79556.1"/>
    <property type="molecule type" value="Genomic_DNA"/>
</dbReference>
<dbReference type="PANTHER" id="PTHR22893">
    <property type="entry name" value="NADH OXIDOREDUCTASE-RELATED"/>
    <property type="match status" value="1"/>
</dbReference>
<gene>
    <name evidence="2" type="ORF">GCM10008018_26330</name>
</gene>
<dbReference type="InterPro" id="IPR045247">
    <property type="entry name" value="Oye-like"/>
</dbReference>
<evidence type="ECO:0000259" key="1">
    <source>
        <dbReference type="Pfam" id="PF00724"/>
    </source>
</evidence>
<name>A0ABQ1ENQ6_9BACL</name>
<dbReference type="Gene3D" id="3.20.20.70">
    <property type="entry name" value="Aldolase class I"/>
    <property type="match status" value="1"/>
</dbReference>
<dbReference type="InterPro" id="IPR013785">
    <property type="entry name" value="Aldolase_TIM"/>
</dbReference>
<proteinExistence type="predicted"/>
<evidence type="ECO:0000313" key="3">
    <source>
        <dbReference type="Proteomes" id="UP000615455"/>
    </source>
</evidence>
<feature type="domain" description="NADH:flavin oxidoreductase/NADH oxidase N-terminal" evidence="1">
    <location>
        <begin position="16"/>
        <end position="363"/>
    </location>
</feature>
<keyword evidence="3" id="KW-1185">Reference proteome</keyword>
<protein>
    <submittedName>
        <fullName evidence="2">12-oxophytodienoate reductase</fullName>
    </submittedName>
</protein>
<reference evidence="3" key="1">
    <citation type="journal article" date="2019" name="Int. J. Syst. Evol. Microbiol.">
        <title>The Global Catalogue of Microorganisms (GCM) 10K type strain sequencing project: providing services to taxonomists for standard genome sequencing and annotation.</title>
        <authorList>
            <consortium name="The Broad Institute Genomics Platform"/>
            <consortium name="The Broad Institute Genome Sequencing Center for Infectious Disease"/>
            <person name="Wu L."/>
            <person name="Ma J."/>
        </authorList>
    </citation>
    <scope>NUCLEOTIDE SEQUENCE [LARGE SCALE GENOMIC DNA]</scope>
    <source>
        <strain evidence="3">CGMCC 1.15043</strain>
    </source>
</reference>
<dbReference type="Pfam" id="PF00724">
    <property type="entry name" value="Oxidored_FMN"/>
    <property type="match status" value="1"/>
</dbReference>
<dbReference type="InterPro" id="IPR001155">
    <property type="entry name" value="OxRdtase_FMN_N"/>
</dbReference>
<organism evidence="2 3">
    <name type="scientific">Paenibacillus marchantiophytorum</name>
    <dbReference type="NCBI Taxonomy" id="1619310"/>
    <lineage>
        <taxon>Bacteria</taxon>
        <taxon>Bacillati</taxon>
        <taxon>Bacillota</taxon>
        <taxon>Bacilli</taxon>
        <taxon>Bacillales</taxon>
        <taxon>Paenibacillaceae</taxon>
        <taxon>Paenibacillus</taxon>
    </lineage>
</organism>
<dbReference type="Proteomes" id="UP000615455">
    <property type="component" value="Unassembled WGS sequence"/>
</dbReference>